<dbReference type="FunFam" id="2.40.10.10:FF:000068">
    <property type="entry name" value="transmembrane protease serine 2"/>
    <property type="match status" value="1"/>
</dbReference>
<feature type="compositionally biased region" description="Pro residues" evidence="2">
    <location>
        <begin position="106"/>
        <end position="124"/>
    </location>
</feature>
<dbReference type="PANTHER" id="PTHR24260:SF136">
    <property type="entry name" value="GH08193P-RELATED"/>
    <property type="match status" value="1"/>
</dbReference>
<dbReference type="AlphaFoldDB" id="A0A8J2RXI2"/>
<dbReference type="EMBL" id="CAKKLH010000235">
    <property type="protein sequence ID" value="CAH0106839.1"/>
    <property type="molecule type" value="Genomic_DNA"/>
</dbReference>
<reference evidence="4" key="1">
    <citation type="submission" date="2021-11" db="EMBL/GenBank/DDBJ databases">
        <authorList>
            <person name="Schell T."/>
        </authorList>
    </citation>
    <scope>NUCLEOTIDE SEQUENCE</scope>
    <source>
        <strain evidence="4">M5</strain>
    </source>
</reference>
<dbReference type="PANTHER" id="PTHR24260">
    <property type="match status" value="1"/>
</dbReference>
<protein>
    <recommendedName>
        <fullName evidence="3">Peptidase S1 domain-containing protein</fullName>
    </recommendedName>
</protein>
<gene>
    <name evidence="4" type="ORF">DGAL_LOCUS10001</name>
</gene>
<dbReference type="InterPro" id="IPR051333">
    <property type="entry name" value="CLIP_Serine_Protease"/>
</dbReference>
<dbReference type="InterPro" id="IPR001254">
    <property type="entry name" value="Trypsin_dom"/>
</dbReference>
<dbReference type="OrthoDB" id="7839497at2759"/>
<dbReference type="InterPro" id="IPR043504">
    <property type="entry name" value="Peptidase_S1_PA_chymotrypsin"/>
</dbReference>
<proteinExistence type="predicted"/>
<feature type="domain" description="Peptidase S1" evidence="3">
    <location>
        <begin position="142"/>
        <end position="391"/>
    </location>
</feature>
<keyword evidence="5" id="KW-1185">Reference proteome</keyword>
<keyword evidence="1" id="KW-1015">Disulfide bond</keyword>
<evidence type="ECO:0000313" key="4">
    <source>
        <dbReference type="EMBL" id="CAH0106839.1"/>
    </source>
</evidence>
<dbReference type="InterPro" id="IPR009003">
    <property type="entry name" value="Peptidase_S1_PA"/>
</dbReference>
<dbReference type="Gene3D" id="2.40.10.10">
    <property type="entry name" value="Trypsin-like serine proteases"/>
    <property type="match status" value="1"/>
</dbReference>
<dbReference type="InterPro" id="IPR001314">
    <property type="entry name" value="Peptidase_S1A"/>
</dbReference>
<dbReference type="GO" id="GO:0006508">
    <property type="term" value="P:proteolysis"/>
    <property type="evidence" value="ECO:0007669"/>
    <property type="project" value="InterPro"/>
</dbReference>
<dbReference type="CDD" id="cd00190">
    <property type="entry name" value="Tryp_SPc"/>
    <property type="match status" value="1"/>
</dbReference>
<dbReference type="SUPFAM" id="SSF50494">
    <property type="entry name" value="Trypsin-like serine proteases"/>
    <property type="match status" value="1"/>
</dbReference>
<dbReference type="Proteomes" id="UP000789390">
    <property type="component" value="Unassembled WGS sequence"/>
</dbReference>
<sequence length="391" mass="40735">MVTLMGSHVSSFVLPRVTRTDNAIIIDLSDNGYAAAAAAPNSFKKNYAEFAYPGFLSQTKNSDGWSYFFGYPSLGNVAGIPTNKQLDAEDEQPEVKQSGTVQVAPAPTPAAAPVPAPAQAPAPSPPIQCGRGPAAFPKSFPLISARVDPPGTAVTAAKKGVWPFIVTLKDKANVLFCAGSLISDTKVLTAAQCLEDLSVFDISGVTVSIGVTSGSPLSAEMTRRISKIVLHSRYNAATFANDIAIITLDTPVIFSRTVAPICLPPTSADPDQYADRDALLLGWGGTDINTPSSALLQAKVGIVSNSECRADADFGKYVSDGTVCVSSTTAYSCDGDVGGPVVINTAPVTATATPAVWTIAGINSYTKTGCTATGLKTRVSAYIPWINLYMN</sequence>
<dbReference type="SMART" id="SM00020">
    <property type="entry name" value="Tryp_SPc"/>
    <property type="match status" value="1"/>
</dbReference>
<name>A0A8J2RXI2_9CRUS</name>
<evidence type="ECO:0000313" key="5">
    <source>
        <dbReference type="Proteomes" id="UP000789390"/>
    </source>
</evidence>
<comment type="caution">
    <text evidence="4">The sequence shown here is derived from an EMBL/GenBank/DDBJ whole genome shotgun (WGS) entry which is preliminary data.</text>
</comment>
<dbReference type="PRINTS" id="PR00722">
    <property type="entry name" value="CHYMOTRYPSIN"/>
</dbReference>
<dbReference type="GO" id="GO:0004252">
    <property type="term" value="F:serine-type endopeptidase activity"/>
    <property type="evidence" value="ECO:0007669"/>
    <property type="project" value="InterPro"/>
</dbReference>
<feature type="region of interest" description="Disordered" evidence="2">
    <location>
        <begin position="87"/>
        <end position="124"/>
    </location>
</feature>
<accession>A0A8J2RXI2</accession>
<dbReference type="PROSITE" id="PS50240">
    <property type="entry name" value="TRYPSIN_DOM"/>
    <property type="match status" value="1"/>
</dbReference>
<organism evidence="4 5">
    <name type="scientific">Daphnia galeata</name>
    <dbReference type="NCBI Taxonomy" id="27404"/>
    <lineage>
        <taxon>Eukaryota</taxon>
        <taxon>Metazoa</taxon>
        <taxon>Ecdysozoa</taxon>
        <taxon>Arthropoda</taxon>
        <taxon>Crustacea</taxon>
        <taxon>Branchiopoda</taxon>
        <taxon>Diplostraca</taxon>
        <taxon>Cladocera</taxon>
        <taxon>Anomopoda</taxon>
        <taxon>Daphniidae</taxon>
        <taxon>Daphnia</taxon>
    </lineage>
</organism>
<evidence type="ECO:0000256" key="1">
    <source>
        <dbReference type="ARBA" id="ARBA00023157"/>
    </source>
</evidence>
<evidence type="ECO:0000259" key="3">
    <source>
        <dbReference type="PROSITE" id="PS50240"/>
    </source>
</evidence>
<dbReference type="Pfam" id="PF00089">
    <property type="entry name" value="Trypsin"/>
    <property type="match status" value="1"/>
</dbReference>
<evidence type="ECO:0000256" key="2">
    <source>
        <dbReference type="SAM" id="MobiDB-lite"/>
    </source>
</evidence>